<accession>A0A7J6VG54</accession>
<comment type="caution">
    <text evidence="3">The sequence shown here is derived from an EMBL/GenBank/DDBJ whole genome shotgun (WGS) entry which is preliminary data.</text>
</comment>
<dbReference type="AlphaFoldDB" id="A0A7J6VG54"/>
<sequence>MPTDLNKLLMNITWLVLRSNLCEAYGDVKNLLAVVEYVQYIYSYYEDSKVQYKFELLDEFLFLTVNGIDSFLERHAISRNRLELVGVMIHPDGRMVMNETVNPHSK</sequence>
<dbReference type="EMBL" id="JABWDY010032588">
    <property type="protein sequence ID" value="KAF5184079.1"/>
    <property type="molecule type" value="Genomic_DNA"/>
</dbReference>
<proteinExistence type="predicted"/>
<organism evidence="3 4">
    <name type="scientific">Thalictrum thalictroides</name>
    <name type="common">Rue-anemone</name>
    <name type="synonym">Anemone thalictroides</name>
    <dbReference type="NCBI Taxonomy" id="46969"/>
    <lineage>
        <taxon>Eukaryota</taxon>
        <taxon>Viridiplantae</taxon>
        <taxon>Streptophyta</taxon>
        <taxon>Embryophyta</taxon>
        <taxon>Tracheophyta</taxon>
        <taxon>Spermatophyta</taxon>
        <taxon>Magnoliopsida</taxon>
        <taxon>Ranunculales</taxon>
        <taxon>Ranunculaceae</taxon>
        <taxon>Thalictroideae</taxon>
        <taxon>Thalictrum</taxon>
    </lineage>
</organism>
<feature type="signal peptide" evidence="1">
    <location>
        <begin position="1"/>
        <end position="24"/>
    </location>
</feature>
<evidence type="ECO:0000313" key="4">
    <source>
        <dbReference type="Proteomes" id="UP000554482"/>
    </source>
</evidence>
<dbReference type="OrthoDB" id="5590282at2759"/>
<gene>
    <name evidence="3" type="ORF">FRX31_026334</name>
</gene>
<dbReference type="SUPFAM" id="SSF47954">
    <property type="entry name" value="Cyclin-like"/>
    <property type="match status" value="1"/>
</dbReference>
<evidence type="ECO:0000259" key="2">
    <source>
        <dbReference type="Pfam" id="PF00134"/>
    </source>
</evidence>
<feature type="non-terminal residue" evidence="3">
    <location>
        <position position="1"/>
    </location>
</feature>
<feature type="chain" id="PRO_5029548701" description="Cyclin N-terminal domain-containing protein" evidence="1">
    <location>
        <begin position="25"/>
        <end position="106"/>
    </location>
</feature>
<dbReference type="Proteomes" id="UP000554482">
    <property type="component" value="Unassembled WGS sequence"/>
</dbReference>
<dbReference type="InterPro" id="IPR036915">
    <property type="entry name" value="Cyclin-like_sf"/>
</dbReference>
<dbReference type="Gene3D" id="1.10.472.10">
    <property type="entry name" value="Cyclin-like"/>
    <property type="match status" value="1"/>
</dbReference>
<evidence type="ECO:0000313" key="3">
    <source>
        <dbReference type="EMBL" id="KAF5184079.1"/>
    </source>
</evidence>
<keyword evidence="1" id="KW-0732">Signal</keyword>
<feature type="domain" description="Cyclin N-terminal" evidence="2">
    <location>
        <begin position="49"/>
        <end position="87"/>
    </location>
</feature>
<dbReference type="InterPro" id="IPR006671">
    <property type="entry name" value="Cyclin_N"/>
</dbReference>
<name>A0A7J6VG54_THATH</name>
<dbReference type="Pfam" id="PF00134">
    <property type="entry name" value="Cyclin_N"/>
    <property type="match status" value="1"/>
</dbReference>
<reference evidence="3 4" key="1">
    <citation type="submission" date="2020-06" db="EMBL/GenBank/DDBJ databases">
        <title>Transcriptomic and genomic resources for Thalictrum thalictroides and T. hernandezii: Facilitating candidate gene discovery in an emerging model plant lineage.</title>
        <authorList>
            <person name="Arias T."/>
            <person name="Riano-Pachon D.M."/>
            <person name="Di Stilio V.S."/>
        </authorList>
    </citation>
    <scope>NUCLEOTIDE SEQUENCE [LARGE SCALE GENOMIC DNA]</scope>
    <source>
        <strain evidence="4">cv. WT478/WT964</strain>
        <tissue evidence="3">Leaves</tissue>
    </source>
</reference>
<keyword evidence="4" id="KW-1185">Reference proteome</keyword>
<protein>
    <recommendedName>
        <fullName evidence="2">Cyclin N-terminal domain-containing protein</fullName>
    </recommendedName>
</protein>
<evidence type="ECO:0000256" key="1">
    <source>
        <dbReference type="SAM" id="SignalP"/>
    </source>
</evidence>